<feature type="non-terminal residue" evidence="2">
    <location>
        <position position="118"/>
    </location>
</feature>
<name>A0A938YQV2_9ARCH</name>
<dbReference type="Proteomes" id="UP000809243">
    <property type="component" value="Unassembled WGS sequence"/>
</dbReference>
<evidence type="ECO:0000313" key="2">
    <source>
        <dbReference type="EMBL" id="MBN2067195.1"/>
    </source>
</evidence>
<dbReference type="EMBL" id="JAFGDB010000030">
    <property type="protein sequence ID" value="MBN2067195.1"/>
    <property type="molecule type" value="Genomic_DNA"/>
</dbReference>
<proteinExistence type="predicted"/>
<sequence>MPRARAQERRPPVQAAAEHAAGHAPAPLVDFSLLDRAIAQRLEEAEKYMGKFHAIPSVKRASKAKLIRSGLFKPGWGGWDIAHPVRLFGKIATSKLGKVEKTDEGRVLNQPGRFAAKS</sequence>
<feature type="compositionally biased region" description="Basic and acidic residues" evidence="1">
    <location>
        <begin position="1"/>
        <end position="11"/>
    </location>
</feature>
<reference evidence="2" key="1">
    <citation type="submission" date="2021-01" db="EMBL/GenBank/DDBJ databases">
        <title>Active Sulfur Cycling in an Early Earth Analoge.</title>
        <authorList>
            <person name="Hahn C.R."/>
            <person name="Youssef N.H."/>
            <person name="Elshahed M."/>
        </authorList>
    </citation>
    <scope>NUCLEOTIDE SEQUENCE</scope>
    <source>
        <strain evidence="2">Zod_Metabat.1151</strain>
    </source>
</reference>
<evidence type="ECO:0000313" key="3">
    <source>
        <dbReference type="Proteomes" id="UP000809243"/>
    </source>
</evidence>
<evidence type="ECO:0000256" key="1">
    <source>
        <dbReference type="SAM" id="MobiDB-lite"/>
    </source>
</evidence>
<feature type="region of interest" description="Disordered" evidence="1">
    <location>
        <begin position="1"/>
        <end position="22"/>
    </location>
</feature>
<comment type="caution">
    <text evidence="2">The sequence shown here is derived from an EMBL/GenBank/DDBJ whole genome shotgun (WGS) entry which is preliminary data.</text>
</comment>
<organism evidence="2 3">
    <name type="scientific">Candidatus Iainarchaeum sp</name>
    <dbReference type="NCBI Taxonomy" id="3101447"/>
    <lineage>
        <taxon>Archaea</taxon>
        <taxon>Candidatus Iainarchaeota</taxon>
        <taxon>Candidatus Iainarchaeia</taxon>
        <taxon>Candidatus Iainarchaeales</taxon>
        <taxon>Candidatus Iainarchaeaceae</taxon>
        <taxon>Candidatus Iainarchaeum</taxon>
    </lineage>
</organism>
<accession>A0A938YQV2</accession>
<protein>
    <submittedName>
        <fullName evidence="2">Uncharacterized protein</fullName>
    </submittedName>
</protein>
<dbReference type="AlphaFoldDB" id="A0A938YQV2"/>
<gene>
    <name evidence="2" type="ORF">JW744_01880</name>
</gene>